<dbReference type="EMBL" id="LZEU01000001">
    <property type="protein sequence ID" value="MBC9250707.1"/>
    <property type="molecule type" value="Genomic_DNA"/>
</dbReference>
<accession>A0ABR7RZF5</accession>
<evidence type="ECO:0000256" key="1">
    <source>
        <dbReference type="SAM" id="MobiDB-lite"/>
    </source>
</evidence>
<feature type="chain" id="PRO_5047288014" evidence="2">
    <location>
        <begin position="28"/>
        <end position="382"/>
    </location>
</feature>
<dbReference type="Proteomes" id="UP000744555">
    <property type="component" value="Unassembled WGS sequence"/>
</dbReference>
<proteinExistence type="predicted"/>
<sequence length="382" mass="41740">MITRPTRISLVALTVSLSALSGGFTFAAEEMDHSAMGHGSMPMDHSQMGHGAGQRPMEGMDHDQMPKEQASPAKAPAIDHSKMNHGAMGTMDHSQMGHGKSQEKAPAMDHSKMGHGAMQGQMEGMDHSTMDHSQMNHGSAEAPRTTSRTPIPVLTDADRQAAFPPLPGHKVHDSAINSFFLLDQLEYQDADEGSTLAWDASGWVGGDINRVWFRSEGERANGVTEDAELQLLYGRSIGPWWDVVAGVRQDFKPESPQTWAAFGVQGMALYAFEAEATAFVGENGQTAARLEGDYDILLTNRLILQPTAEVNFYGKNDPERGVGSGLANTELGLRLRYEIVRQFAPYIGVSWSRSYGNTADLVRDEGEDVDEARFVAGIRMWF</sequence>
<keyword evidence="2" id="KW-0732">Signal</keyword>
<dbReference type="Pfam" id="PF05275">
    <property type="entry name" value="CopB"/>
    <property type="match status" value="1"/>
</dbReference>
<comment type="caution">
    <text evidence="3">The sequence shown here is derived from an EMBL/GenBank/DDBJ whole genome shotgun (WGS) entry which is preliminary data.</text>
</comment>
<reference evidence="3 4" key="1">
    <citation type="submission" date="2016-06" db="EMBL/GenBank/DDBJ databases">
        <authorList>
            <person name="Ramos C."/>
            <person name="Pintado A."/>
            <person name="Crespo-Gomez J.I."/>
        </authorList>
    </citation>
    <scope>NUCLEOTIDE SEQUENCE [LARGE SCALE GENOMIC DNA]</scope>
    <source>
        <strain evidence="3 4">AVO110</strain>
    </source>
</reference>
<feature type="signal peptide" evidence="2">
    <location>
        <begin position="1"/>
        <end position="27"/>
    </location>
</feature>
<protein>
    <submittedName>
        <fullName evidence="3">Copper resistance protein CopB</fullName>
    </submittedName>
</protein>
<organism evidence="3 4">
    <name type="scientific">Aquipseudomonas alcaligenes</name>
    <name type="common">Pseudomonas alcaligenes</name>
    <dbReference type="NCBI Taxonomy" id="43263"/>
    <lineage>
        <taxon>Bacteria</taxon>
        <taxon>Pseudomonadati</taxon>
        <taxon>Pseudomonadota</taxon>
        <taxon>Gammaproteobacteria</taxon>
        <taxon>Pseudomonadales</taxon>
        <taxon>Pseudomonadaceae</taxon>
        <taxon>Aquipseudomonas</taxon>
    </lineage>
</organism>
<feature type="region of interest" description="Disordered" evidence="1">
    <location>
        <begin position="92"/>
        <end position="150"/>
    </location>
</feature>
<evidence type="ECO:0000313" key="4">
    <source>
        <dbReference type="Proteomes" id="UP000744555"/>
    </source>
</evidence>
<name>A0ABR7RZF5_AQUAC</name>
<evidence type="ECO:0000313" key="3">
    <source>
        <dbReference type="EMBL" id="MBC9250707.1"/>
    </source>
</evidence>
<feature type="region of interest" description="Disordered" evidence="1">
    <location>
        <begin position="46"/>
        <end position="75"/>
    </location>
</feature>
<gene>
    <name evidence="3" type="ORF">A9179_10505</name>
</gene>
<dbReference type="InterPro" id="IPR007939">
    <property type="entry name" value="Cu-R_B_prcur"/>
</dbReference>
<feature type="compositionally biased region" description="Basic and acidic residues" evidence="1">
    <location>
        <begin position="100"/>
        <end position="112"/>
    </location>
</feature>
<evidence type="ECO:0000256" key="2">
    <source>
        <dbReference type="SAM" id="SignalP"/>
    </source>
</evidence>
<keyword evidence="4" id="KW-1185">Reference proteome</keyword>
<dbReference type="RefSeq" id="WP_187805786.1">
    <property type="nucleotide sequence ID" value="NZ_LZEU01000001.1"/>
</dbReference>